<feature type="non-terminal residue" evidence="2">
    <location>
        <position position="1"/>
    </location>
</feature>
<reference evidence="2" key="1">
    <citation type="journal article" date="2019" name="Sci. Rep.">
        <title>Draft genome of Tanacetum cinerariifolium, the natural source of mosquito coil.</title>
        <authorList>
            <person name="Yamashiro T."/>
            <person name="Shiraishi A."/>
            <person name="Satake H."/>
            <person name="Nakayama K."/>
        </authorList>
    </citation>
    <scope>NUCLEOTIDE SEQUENCE</scope>
</reference>
<organism evidence="2">
    <name type="scientific">Tanacetum cinerariifolium</name>
    <name type="common">Dalmatian daisy</name>
    <name type="synonym">Chrysanthemum cinerariifolium</name>
    <dbReference type="NCBI Taxonomy" id="118510"/>
    <lineage>
        <taxon>Eukaryota</taxon>
        <taxon>Viridiplantae</taxon>
        <taxon>Streptophyta</taxon>
        <taxon>Embryophyta</taxon>
        <taxon>Tracheophyta</taxon>
        <taxon>Spermatophyta</taxon>
        <taxon>Magnoliopsida</taxon>
        <taxon>eudicotyledons</taxon>
        <taxon>Gunneridae</taxon>
        <taxon>Pentapetalae</taxon>
        <taxon>asterids</taxon>
        <taxon>campanulids</taxon>
        <taxon>Asterales</taxon>
        <taxon>Asteraceae</taxon>
        <taxon>Asteroideae</taxon>
        <taxon>Anthemideae</taxon>
        <taxon>Anthemidinae</taxon>
        <taxon>Tanacetum</taxon>
    </lineage>
</organism>
<evidence type="ECO:0000313" key="2">
    <source>
        <dbReference type="EMBL" id="GFD59458.1"/>
    </source>
</evidence>
<feature type="region of interest" description="Disordered" evidence="1">
    <location>
        <begin position="1"/>
        <end position="54"/>
    </location>
</feature>
<sequence length="82" mass="8161">ARVHGGAGGGRSARQRPHVGGGVGRGVGHRHGLAGEHHRGSSGKVGLGGGRSGRRAVVERQLAQVEAVAAQGRGRGGLHPNN</sequence>
<comment type="caution">
    <text evidence="2">The sequence shown here is derived from an EMBL/GenBank/DDBJ whole genome shotgun (WGS) entry which is preliminary data.</text>
</comment>
<feature type="non-terminal residue" evidence="2">
    <location>
        <position position="82"/>
    </location>
</feature>
<name>A0A699XN00_TANCI</name>
<dbReference type="AlphaFoldDB" id="A0A699XN00"/>
<protein>
    <submittedName>
        <fullName evidence="2">Uncharacterized protein</fullName>
    </submittedName>
</protein>
<proteinExistence type="predicted"/>
<feature type="compositionally biased region" description="Gly residues" evidence="1">
    <location>
        <begin position="1"/>
        <end position="11"/>
    </location>
</feature>
<evidence type="ECO:0000256" key="1">
    <source>
        <dbReference type="SAM" id="MobiDB-lite"/>
    </source>
</evidence>
<dbReference type="EMBL" id="BKCJ011865242">
    <property type="protein sequence ID" value="GFD59458.1"/>
    <property type="molecule type" value="Genomic_DNA"/>
</dbReference>
<gene>
    <name evidence="2" type="ORF">Tci_931427</name>
</gene>
<accession>A0A699XN00</accession>